<proteinExistence type="predicted"/>
<organism evidence="1">
    <name type="scientific">Borely moumouvirus</name>
    <dbReference type="NCBI Taxonomy" id="2712067"/>
    <lineage>
        <taxon>Viruses</taxon>
        <taxon>Varidnaviria</taxon>
        <taxon>Bamfordvirae</taxon>
        <taxon>Nucleocytoviricota</taxon>
        <taxon>Megaviricetes</taxon>
        <taxon>Imitervirales</taxon>
        <taxon>Mimiviridae</taxon>
        <taxon>Megamimivirinae</taxon>
        <taxon>Moumouvirus</taxon>
    </lineage>
</organism>
<dbReference type="EMBL" id="MN175499">
    <property type="protein sequence ID" value="QID06593.1"/>
    <property type="molecule type" value="Genomic_DNA"/>
</dbReference>
<dbReference type="Pfam" id="PF19186">
    <property type="entry name" value="DUF5868"/>
    <property type="match status" value="1"/>
</dbReference>
<evidence type="ECO:0000313" key="1">
    <source>
        <dbReference type="EMBL" id="QID06593.1"/>
    </source>
</evidence>
<protein>
    <submittedName>
        <fullName evidence="1">Uncharacterized protein</fullName>
    </submittedName>
</protein>
<sequence>MKELYNDVQVDYCFDYIRDNYIYGEPKFISNEMEDNEYIYKFKNELDEVCFSEEDNNIELVRELHQYLVKEIPNNLILKNIHTIKLINDSGINEEKGGVRDLDWKLHFWPEYIISSEDDLKLHDLIIAAHKIKSHKFETWFEMFSKINSNDSIIWCFSKNKNKCKEITTALKFDHGC</sequence>
<name>A0A6G6ADS4_9VIRU</name>
<accession>A0A6G6ADS4</accession>
<reference evidence="1" key="1">
    <citation type="submission" date="2019-07" db="EMBL/GenBank/DDBJ databases">
        <title>The discovery of a new lineage B mimivirus raises questions about particles surface fibrils.</title>
        <authorList>
            <person name="Silva L.K.S."/>
            <person name="Rodrigues R.A.L."/>
            <person name="Andrade A.C.S.P."/>
            <person name="Hikida H."/>
            <person name="Andreani J."/>
            <person name="Levasseur A."/>
            <person name="La Scola B."/>
            <person name="Abrahao J.S."/>
        </authorList>
    </citation>
    <scope>NUCLEOTIDE SEQUENCE</scope>
    <source>
        <strain evidence="1">B60</strain>
    </source>
</reference>
<dbReference type="InterPro" id="IPR043840">
    <property type="entry name" value="DUF5868"/>
</dbReference>